<keyword evidence="2" id="KW-1185">Reference proteome</keyword>
<accession>A0A846U2F6</accession>
<dbReference type="AlphaFoldDB" id="A0A846U2F6"/>
<evidence type="ECO:0000313" key="2">
    <source>
        <dbReference type="Proteomes" id="UP000584587"/>
    </source>
</evidence>
<sequence length="215" mass="25738">MNLNFKKLKKLIKKEKKAEDIDFFYVPDDGDDNKNKKNHKAKKSRNIFQHFRRRNTLQIIKYLESKNIFNCFFYTDVHNIPLILEQGIKPTGQIKLDPKEEYTVWTYLEHATYLELELGNSTRHYFWKWCTDQKVDLNNLAIISVDVKKLFQTTKLDWELNLETNRIQIYEKISNVAIDWILIKNKKMFNLTKIHAEKQNLKLKVFQGNAGQIII</sequence>
<gene>
    <name evidence="1" type="ORF">HER12_02885</name>
</gene>
<dbReference type="GO" id="GO:0016740">
    <property type="term" value="F:transferase activity"/>
    <property type="evidence" value="ECO:0007669"/>
    <property type="project" value="UniProtKB-KW"/>
</dbReference>
<dbReference type="Proteomes" id="UP000584587">
    <property type="component" value="Unassembled WGS sequence"/>
</dbReference>
<organism evidence="1 2">
    <name type="scientific">Spiroplasma platyhelix PALS-1</name>
    <dbReference type="NCBI Taxonomy" id="1276218"/>
    <lineage>
        <taxon>Bacteria</taxon>
        <taxon>Bacillati</taxon>
        <taxon>Mycoplasmatota</taxon>
        <taxon>Mollicutes</taxon>
        <taxon>Entomoplasmatales</taxon>
        <taxon>Spiroplasmataceae</taxon>
        <taxon>Spiroplasma</taxon>
    </lineage>
</organism>
<evidence type="ECO:0000313" key="1">
    <source>
        <dbReference type="EMBL" id="NKE38699.1"/>
    </source>
</evidence>
<proteinExistence type="predicted"/>
<keyword evidence="1" id="KW-0808">Transferase</keyword>
<name>A0A846U2F6_9MOLU</name>
<comment type="caution">
    <text evidence="1">The sequence shown here is derived from an EMBL/GenBank/DDBJ whole genome shotgun (WGS) entry which is preliminary data.</text>
</comment>
<dbReference type="RefSeq" id="WP_168105170.1">
    <property type="nucleotide sequence ID" value="NZ_CP051215.1"/>
</dbReference>
<reference evidence="1 2" key="1">
    <citation type="submission" date="2020-04" db="EMBL/GenBank/DDBJ databases">
        <title>Complete genome sequence of Spiroplasma platyhelix ATCC 51748, an insect isolate.</title>
        <authorList>
            <person name="Green E.A."/>
            <person name="Klassen J.L."/>
        </authorList>
    </citation>
    <scope>NUCLEOTIDE SEQUENCE [LARGE SCALE GENOMIC DNA]</scope>
    <source>
        <strain evidence="1 2">PALS-1</strain>
    </source>
</reference>
<protein>
    <submittedName>
        <fullName evidence="1">Acetyltransferase</fullName>
    </submittedName>
</protein>
<dbReference type="EMBL" id="JAAVVK010000002">
    <property type="protein sequence ID" value="NKE38699.1"/>
    <property type="molecule type" value="Genomic_DNA"/>
</dbReference>